<keyword evidence="1" id="KW-0812">Transmembrane</keyword>
<organism evidence="2 3">
    <name type="scientific">Candidatus Intestinimonas merdavium</name>
    <dbReference type="NCBI Taxonomy" id="2838622"/>
    <lineage>
        <taxon>Bacteria</taxon>
        <taxon>Bacillati</taxon>
        <taxon>Bacillota</taxon>
        <taxon>Clostridia</taxon>
        <taxon>Eubacteriales</taxon>
        <taxon>Intestinimonas</taxon>
    </lineage>
</organism>
<dbReference type="EMBL" id="DXCX01000125">
    <property type="protein sequence ID" value="HIY74589.1"/>
    <property type="molecule type" value="Genomic_DNA"/>
</dbReference>
<dbReference type="InterPro" id="IPR005562">
    <property type="entry name" value="SpoVA"/>
</dbReference>
<feature type="transmembrane region" description="Helical" evidence="1">
    <location>
        <begin position="86"/>
        <end position="106"/>
    </location>
</feature>
<protein>
    <submittedName>
        <fullName evidence="2">SpoVA/SpoVAEb family sporulation membrane protein</fullName>
    </submittedName>
</protein>
<evidence type="ECO:0000313" key="3">
    <source>
        <dbReference type="Proteomes" id="UP000886824"/>
    </source>
</evidence>
<dbReference type="AlphaFoldDB" id="A0A9D1Z608"/>
<dbReference type="Proteomes" id="UP000886824">
    <property type="component" value="Unassembled WGS sequence"/>
</dbReference>
<dbReference type="PANTHER" id="PTHR38450">
    <property type="entry name" value="STAGE V SPORULATION PROTEIN AC-RELATED"/>
    <property type="match status" value="1"/>
</dbReference>
<sequence>MDMTNQEYCAYVGRMAKPSPIAKDLAWAFCVGGLICTAGQWLLGFYVRAGLSQDAAGSAVSMTLILASALLTGLGRFDDLAKRAGAGTLVPITGFANAMVSPALEFKSEGLITGTGTRLFTVAGPVLAYGISASVVYGLILCLLT</sequence>
<evidence type="ECO:0000313" key="2">
    <source>
        <dbReference type="EMBL" id="HIY74589.1"/>
    </source>
</evidence>
<keyword evidence="1" id="KW-1133">Transmembrane helix</keyword>
<proteinExistence type="predicted"/>
<feature type="transmembrane region" description="Helical" evidence="1">
    <location>
        <begin position="55"/>
        <end position="74"/>
    </location>
</feature>
<feature type="transmembrane region" description="Helical" evidence="1">
    <location>
        <begin position="25"/>
        <end position="43"/>
    </location>
</feature>
<comment type="caution">
    <text evidence="2">The sequence shown here is derived from an EMBL/GenBank/DDBJ whole genome shotgun (WGS) entry which is preliminary data.</text>
</comment>
<reference evidence="2" key="1">
    <citation type="journal article" date="2021" name="PeerJ">
        <title>Extensive microbial diversity within the chicken gut microbiome revealed by metagenomics and culture.</title>
        <authorList>
            <person name="Gilroy R."/>
            <person name="Ravi A."/>
            <person name="Getino M."/>
            <person name="Pursley I."/>
            <person name="Horton D.L."/>
            <person name="Alikhan N.F."/>
            <person name="Baker D."/>
            <person name="Gharbi K."/>
            <person name="Hall N."/>
            <person name="Watson M."/>
            <person name="Adriaenssens E.M."/>
            <person name="Foster-Nyarko E."/>
            <person name="Jarju S."/>
            <person name="Secka A."/>
            <person name="Antonio M."/>
            <person name="Oren A."/>
            <person name="Chaudhuri R.R."/>
            <person name="La Ragione R."/>
            <person name="Hildebrand F."/>
            <person name="Pallen M.J."/>
        </authorList>
    </citation>
    <scope>NUCLEOTIDE SEQUENCE</scope>
    <source>
        <strain evidence="2">CHK33-7979</strain>
    </source>
</reference>
<gene>
    <name evidence="2" type="ORF">H9826_11585</name>
</gene>
<accession>A0A9D1Z608</accession>
<reference evidence="2" key="2">
    <citation type="submission" date="2021-04" db="EMBL/GenBank/DDBJ databases">
        <authorList>
            <person name="Gilroy R."/>
        </authorList>
    </citation>
    <scope>NUCLEOTIDE SEQUENCE</scope>
    <source>
        <strain evidence="2">CHK33-7979</strain>
    </source>
</reference>
<dbReference type="PANTHER" id="PTHR38450:SF1">
    <property type="entry name" value="STAGE V SPORULATION PROTEIN AC"/>
    <property type="match status" value="1"/>
</dbReference>
<keyword evidence="1" id="KW-0472">Membrane</keyword>
<evidence type="ECO:0000256" key="1">
    <source>
        <dbReference type="SAM" id="Phobius"/>
    </source>
</evidence>
<name>A0A9D1Z608_9FIRM</name>
<dbReference type="Pfam" id="PF03862">
    <property type="entry name" value="SpoVAC_SpoVAEB"/>
    <property type="match status" value="1"/>
</dbReference>
<feature type="transmembrane region" description="Helical" evidence="1">
    <location>
        <begin position="126"/>
        <end position="144"/>
    </location>
</feature>